<proteinExistence type="predicted"/>
<dbReference type="AlphaFoldDB" id="A0A3E0M9P9"/>
<organism evidence="1 2">
    <name type="scientific">Microcystis aeruginosa DA14</name>
    <dbReference type="NCBI Taxonomy" id="1987506"/>
    <lineage>
        <taxon>Bacteria</taxon>
        <taxon>Bacillati</taxon>
        <taxon>Cyanobacteriota</taxon>
        <taxon>Cyanophyceae</taxon>
        <taxon>Oscillatoriophycideae</taxon>
        <taxon>Chroococcales</taxon>
        <taxon>Microcystaceae</taxon>
        <taxon>Microcystis</taxon>
    </lineage>
</organism>
<accession>A0A3E0M9P9</accession>
<sequence length="169" mass="19465">MENLTETTLLSPKGTFPAQIVNILDPYRLVMNRGERNRIQVGRRVLIYGISEEEIIDPNTGESLGFLELVRGTGRIIFVQDKISIIESDKKPDIDLNKLYYLIREYHLLQPRDLSELSYIPPLTPSGIEYLAKKELQSKRERELKSMIDKLGERLPFENPQVGDLVKPI</sequence>
<dbReference type="Proteomes" id="UP000256301">
    <property type="component" value="Unassembled WGS sequence"/>
</dbReference>
<evidence type="ECO:0000313" key="1">
    <source>
        <dbReference type="EMBL" id="REJ56471.1"/>
    </source>
</evidence>
<protein>
    <submittedName>
        <fullName evidence="1">Uncharacterized protein</fullName>
    </submittedName>
</protein>
<gene>
    <name evidence="1" type="ORF">DWQ56_12245</name>
</gene>
<reference evidence="1 2" key="1">
    <citation type="submission" date="2017-08" db="EMBL/GenBank/DDBJ databases">
        <title>Functional genomic and metabolic studies of the symbiotic interactions of six Microcystis-dominated communities.</title>
        <authorList>
            <person name="Li Q."/>
            <person name="Lin F."/>
        </authorList>
    </citation>
    <scope>NUCLEOTIDE SEQUENCE [LARGE SCALE GENOMIC DNA]</scope>
    <source>
        <strain evidence="1">DA14</strain>
    </source>
</reference>
<evidence type="ECO:0000313" key="2">
    <source>
        <dbReference type="Proteomes" id="UP000256301"/>
    </source>
</evidence>
<name>A0A3E0M9P9_MICAE</name>
<comment type="caution">
    <text evidence="1">The sequence shown here is derived from an EMBL/GenBank/DDBJ whole genome shotgun (WGS) entry which is preliminary data.</text>
</comment>
<dbReference type="EMBL" id="QQWE01000004">
    <property type="protein sequence ID" value="REJ56471.1"/>
    <property type="molecule type" value="Genomic_DNA"/>
</dbReference>